<evidence type="ECO:0000256" key="1">
    <source>
        <dbReference type="ARBA" id="ARBA00004123"/>
    </source>
</evidence>
<evidence type="ECO:0000256" key="5">
    <source>
        <dbReference type="ARBA" id="ARBA00022679"/>
    </source>
</evidence>
<dbReference type="Pfam" id="PF20502">
    <property type="entry name" value="DNAPKcs_CC1-2"/>
    <property type="match status" value="1"/>
</dbReference>
<dbReference type="Proteomes" id="UP001107558">
    <property type="component" value="Chromosome 3"/>
</dbReference>
<dbReference type="Gene3D" id="1.10.1070.11">
    <property type="entry name" value="Phosphatidylinositol 3-/4-kinase, catalytic domain"/>
    <property type="match status" value="1"/>
</dbReference>
<keyword evidence="10" id="KW-0234">DNA repair</keyword>
<organism evidence="15 16">
    <name type="scientific">Polypedilum vanderplanki</name>
    <name type="common">Sleeping chironomid midge</name>
    <dbReference type="NCBI Taxonomy" id="319348"/>
    <lineage>
        <taxon>Eukaryota</taxon>
        <taxon>Metazoa</taxon>
        <taxon>Ecdysozoa</taxon>
        <taxon>Arthropoda</taxon>
        <taxon>Hexapoda</taxon>
        <taxon>Insecta</taxon>
        <taxon>Pterygota</taxon>
        <taxon>Neoptera</taxon>
        <taxon>Endopterygota</taxon>
        <taxon>Diptera</taxon>
        <taxon>Nematocera</taxon>
        <taxon>Chironomoidea</taxon>
        <taxon>Chironomidae</taxon>
        <taxon>Chironominae</taxon>
        <taxon>Polypedilum</taxon>
        <taxon>Polypedilum</taxon>
    </lineage>
</organism>
<dbReference type="GO" id="GO:0005634">
    <property type="term" value="C:nucleus"/>
    <property type="evidence" value="ECO:0007669"/>
    <property type="project" value="UniProtKB-SubCell"/>
</dbReference>
<evidence type="ECO:0000256" key="3">
    <source>
        <dbReference type="ARBA" id="ARBA00012513"/>
    </source>
</evidence>
<dbReference type="EMBL" id="JADBJN010000003">
    <property type="protein sequence ID" value="KAG5673262.1"/>
    <property type="molecule type" value="Genomic_DNA"/>
</dbReference>
<keyword evidence="5" id="KW-0808">Transferase</keyword>
<dbReference type="SMART" id="SM00146">
    <property type="entry name" value="PI3Kc"/>
    <property type="match status" value="1"/>
</dbReference>
<dbReference type="GO" id="GO:0004677">
    <property type="term" value="F:DNA-dependent protein kinase activity"/>
    <property type="evidence" value="ECO:0007669"/>
    <property type="project" value="InterPro"/>
</dbReference>
<evidence type="ECO:0000256" key="2">
    <source>
        <dbReference type="ARBA" id="ARBA00011031"/>
    </source>
</evidence>
<dbReference type="InterPro" id="IPR014009">
    <property type="entry name" value="PIK_FAT"/>
</dbReference>
<feature type="domain" description="FATC" evidence="14">
    <location>
        <begin position="3961"/>
        <end position="3993"/>
    </location>
</feature>
<dbReference type="PROSITE" id="PS00331">
    <property type="entry name" value="MALIC_ENZYMES"/>
    <property type="match status" value="1"/>
</dbReference>
<dbReference type="GO" id="GO:0006303">
    <property type="term" value="P:double-strand break repair via nonhomologous end joining"/>
    <property type="evidence" value="ECO:0007669"/>
    <property type="project" value="InterPro"/>
</dbReference>
<dbReference type="InterPro" id="IPR046803">
    <property type="entry name" value="DNAPKcs_CC1-2"/>
</dbReference>
<dbReference type="InterPro" id="IPR036940">
    <property type="entry name" value="PI3/4_kinase_cat_sf"/>
</dbReference>
<dbReference type="EC" id="2.7.11.1" evidence="3"/>
<evidence type="ECO:0000259" key="12">
    <source>
        <dbReference type="PROSITE" id="PS50290"/>
    </source>
</evidence>
<keyword evidence="8" id="KW-0418">Kinase</keyword>
<evidence type="ECO:0000313" key="15">
    <source>
        <dbReference type="EMBL" id="KAG5673262.1"/>
    </source>
</evidence>
<reference evidence="15" key="1">
    <citation type="submission" date="2021-03" db="EMBL/GenBank/DDBJ databases">
        <title>Chromosome level genome of the anhydrobiotic midge Polypedilum vanderplanki.</title>
        <authorList>
            <person name="Yoshida Y."/>
            <person name="Kikawada T."/>
            <person name="Gusev O."/>
        </authorList>
    </citation>
    <scope>NUCLEOTIDE SEQUENCE</scope>
    <source>
        <strain evidence="15">NIAS01</strain>
        <tissue evidence="15">Whole body or cell culture</tissue>
    </source>
</reference>
<dbReference type="Pfam" id="PF00454">
    <property type="entry name" value="PI3_PI4_kinase"/>
    <property type="match status" value="1"/>
</dbReference>
<dbReference type="PANTHER" id="PTHR11139:SF68">
    <property type="entry name" value="DNA-DEPENDENT PROTEIN KINASE CATALYTIC SUBUNIT"/>
    <property type="match status" value="1"/>
</dbReference>
<dbReference type="GO" id="GO:0000723">
    <property type="term" value="P:telomere maintenance"/>
    <property type="evidence" value="ECO:0007669"/>
    <property type="project" value="TreeGrafter"/>
</dbReference>
<dbReference type="InterPro" id="IPR050517">
    <property type="entry name" value="DDR_Repair_Kinase"/>
</dbReference>
<keyword evidence="11" id="KW-0539">Nucleus</keyword>
<evidence type="ECO:0000256" key="7">
    <source>
        <dbReference type="ARBA" id="ARBA00022763"/>
    </source>
</evidence>
<evidence type="ECO:0000256" key="8">
    <source>
        <dbReference type="ARBA" id="ARBA00022777"/>
    </source>
</evidence>
<evidence type="ECO:0000256" key="6">
    <source>
        <dbReference type="ARBA" id="ARBA00022741"/>
    </source>
</evidence>
<dbReference type="PROSITE" id="PS00916">
    <property type="entry name" value="PI3_4_KINASE_2"/>
    <property type="match status" value="1"/>
</dbReference>
<dbReference type="InterPro" id="IPR046804">
    <property type="entry name" value="DNA-PKcs_N"/>
</dbReference>
<feature type="domain" description="PI3K/PI4K catalytic" evidence="12">
    <location>
        <begin position="3585"/>
        <end position="3918"/>
    </location>
</feature>
<dbReference type="CDD" id="cd05172">
    <property type="entry name" value="PIKKc_DNA-PK"/>
    <property type="match status" value="1"/>
</dbReference>
<dbReference type="SUPFAM" id="SSF56112">
    <property type="entry name" value="Protein kinase-like (PK-like)"/>
    <property type="match status" value="1"/>
</dbReference>
<feature type="domain" description="FAT" evidence="13">
    <location>
        <begin position="2859"/>
        <end position="3404"/>
    </location>
</feature>
<keyword evidence="9" id="KW-0067">ATP-binding</keyword>
<evidence type="ECO:0000256" key="9">
    <source>
        <dbReference type="ARBA" id="ARBA00022840"/>
    </source>
</evidence>
<dbReference type="Gene3D" id="3.30.1010.10">
    <property type="entry name" value="Phosphatidylinositol 3-kinase Catalytic Subunit, Chain A, domain 4"/>
    <property type="match status" value="1"/>
</dbReference>
<protein>
    <recommendedName>
        <fullName evidence="3">non-specific serine/threonine protein kinase</fullName>
        <ecNumber evidence="3">2.7.11.1</ecNumber>
    </recommendedName>
</protein>
<dbReference type="PANTHER" id="PTHR11139">
    <property type="entry name" value="ATAXIA TELANGIECTASIA MUTATED ATM -RELATED"/>
    <property type="match status" value="1"/>
</dbReference>
<dbReference type="InterPro" id="IPR045581">
    <property type="entry name" value="DNAPKcs_CC5"/>
</dbReference>
<dbReference type="InterPro" id="IPR018936">
    <property type="entry name" value="PI3/4_kinase_CS"/>
</dbReference>
<dbReference type="InterPro" id="IPR000403">
    <property type="entry name" value="PI3/4_kinase_cat_dom"/>
</dbReference>
<name>A0A9J6BVG4_POLVA</name>
<dbReference type="InterPro" id="IPR011009">
    <property type="entry name" value="Kinase-like_dom_sf"/>
</dbReference>
<accession>A0A9J6BVG4</accession>
<dbReference type="PROSITE" id="PS51189">
    <property type="entry name" value="FAT"/>
    <property type="match status" value="1"/>
</dbReference>
<evidence type="ECO:0000256" key="4">
    <source>
        <dbReference type="ARBA" id="ARBA00022527"/>
    </source>
</evidence>
<dbReference type="SMART" id="SM01343">
    <property type="entry name" value="FATC"/>
    <property type="match status" value="1"/>
</dbReference>
<evidence type="ECO:0000256" key="10">
    <source>
        <dbReference type="ARBA" id="ARBA00023204"/>
    </source>
</evidence>
<evidence type="ECO:0000256" key="11">
    <source>
        <dbReference type="ARBA" id="ARBA00023242"/>
    </source>
</evidence>
<dbReference type="PROSITE" id="PS50290">
    <property type="entry name" value="PI3_4_KINASE_3"/>
    <property type="match status" value="1"/>
</dbReference>
<dbReference type="InterPro" id="IPR037706">
    <property type="entry name" value="DNA-PK_dom"/>
</dbReference>
<keyword evidence="7" id="KW-0227">DNA damage</keyword>
<dbReference type="InterPro" id="IPR016024">
    <property type="entry name" value="ARM-type_fold"/>
</dbReference>
<dbReference type="Pfam" id="PF08163">
    <property type="entry name" value="DNAPKcs_CC3"/>
    <property type="match status" value="1"/>
</dbReference>
<keyword evidence="16" id="KW-1185">Reference proteome</keyword>
<dbReference type="InterPro" id="IPR012582">
    <property type="entry name" value="DNAPKcs_CC3"/>
</dbReference>
<dbReference type="GO" id="GO:0005524">
    <property type="term" value="F:ATP binding"/>
    <property type="evidence" value="ECO:0007669"/>
    <property type="project" value="UniProtKB-KW"/>
</dbReference>
<keyword evidence="6" id="KW-0547">Nucleotide-binding</keyword>
<evidence type="ECO:0000259" key="13">
    <source>
        <dbReference type="PROSITE" id="PS51189"/>
    </source>
</evidence>
<evidence type="ECO:0000259" key="14">
    <source>
        <dbReference type="PROSITE" id="PS51190"/>
    </source>
</evidence>
<evidence type="ECO:0000313" key="16">
    <source>
        <dbReference type="Proteomes" id="UP001107558"/>
    </source>
</evidence>
<dbReference type="PROSITE" id="PS51190">
    <property type="entry name" value="FATC"/>
    <property type="match status" value="1"/>
</dbReference>
<dbReference type="Pfam" id="PF02260">
    <property type="entry name" value="FATC"/>
    <property type="match status" value="1"/>
</dbReference>
<dbReference type="SMART" id="SM01344">
    <property type="entry name" value="NUC194"/>
    <property type="match status" value="1"/>
</dbReference>
<dbReference type="InterPro" id="IPR003152">
    <property type="entry name" value="FATC_dom"/>
</dbReference>
<keyword evidence="4" id="KW-0723">Serine/threonine-protein kinase</keyword>
<comment type="subcellular location">
    <subcellularLocation>
        <location evidence="1">Nucleus</location>
    </subcellularLocation>
</comment>
<gene>
    <name evidence="15" type="ORF">PVAND_003325</name>
</gene>
<dbReference type="SUPFAM" id="SSF48371">
    <property type="entry name" value="ARM repeat"/>
    <property type="match status" value="1"/>
</dbReference>
<comment type="caution">
    <text evidence="15">The sequence shown here is derived from an EMBL/GenBank/DDBJ whole genome shotgun (WGS) entry which is preliminary data.</text>
</comment>
<dbReference type="InterPro" id="IPR015884">
    <property type="entry name" value="Malic_enzyme_CS"/>
</dbReference>
<comment type="similarity">
    <text evidence="2">Belongs to the PI3/PI4-kinase family.</text>
</comment>
<sequence length="3993" mass="467603">MSAKDFIKTQLEALRNAKRNKNPSQCLQIIDVLSDYFDIPKSSTEIKYAIELLLKENDKKIDITKFLITSITTKIFHDCAAKVLELIQKVTILHSPFVKPFTKNLIDVCIQIIKCAEPSARFKEMAVKSIDEIISRGALMDEERDEKIKVLIKTLLSVFDQSLKNRLFNNTFEVLGKISKMFPDKFTPENARKFLDKMLTVIQNLFKDDKASTSLILVSGAVDGLKNHLANFTPTENEDEQFKRRFYECMILLSDPFKHGANSNINTESNRVPFRNMLAVVNLYGHLVSEFIFEDHLKWHNILQKWISSKNYEDKNAGVLAIQTVHIEIAKNIEKRKNDEDKSILLFYMNHFQKTLESPNSETHEIRIAIKGFGYMAGSAKILLEPKYLNDRFDLVMQRTEYSYFVGNKMKRREVLEHLPNYVEALSKIISQIDEISGIQLQSLQSIMIILIKDFHFLSTSHHNLVANGLFETFINLEKMGGKIFNDIVESIIWQGILWTCSHQLKYDLENNYENIKDWKETITYVRYLPLWKRLLNPTDENHKRIGSTIYEHFIKNLFQIIDKLDLSTRKRKYFDESSNTDVEFFFTDISLDLEAVRPENFQILYNLTQFYSDLIIQQSNEELEEKFSEWIELWLEKSIFLALKNPLVSAFMYLIEIALKIMERLDFIKKNNHDNSFMESKLVATLKSYIKLLFSRAKQVSHELQIACLQLIFQAPIDILKEYIEEFISILILGFTIGKNIVNLAHHSLTCYEKIVNEYNNDPKKRRVLLEKVLPCLESFLSSGKELSTDSELKELKYKRQRKRMILQSIETDLVRLKKRILLFLGTCTPEESQLILSNFQPKLTREYITNIFNVTLHSDDELNALIYLDQIIERVCYIALHSSDRSIKISGCELLHGMVLYMMGKNLKETETLPIWKDLCRNIIILGAEKDQTIRALFEPLLMQMMHFYSKPDQILNPLSTVLIEAVLEMISYRDNTIQDLSARLLREYILWLMRQTNKEQRKLAPITLVDFFQELKKMSIETEQSRRIGATLAFNNIYRIIREEESLIDIYWIYLLDVFCLNFRNTEDFSNHLDNCFVDDRRFEQVSSSLDHITRVFIERSDIFNHSNKDRIKPFGFDGVMFNDILNWIFKQCIMQQFFYRQKCMQIFLKMVPEKESKRKYFESNWTIKTIINLSEVQTTIVQKPDLSFLKGTTEPIYKETYNWMENFLRLLDFYHWLLKNELIEKDIDALLNSSIIRHSINYFLSNVVVNDLNTLVRSIDENLINSTQMSYEAKMYNRNVDKIYVIRNATMIKILDFLEVLMKQYSLEKLLNKNYLMLLKMIKNLIFNPQKLSFDYKSKGVINNLNNQILQFIETASKHSKALHNKLLKLLENKTFKHMSNFSTSLETYLKNNVIDEIQESKLSGLDILFSNFKKQMNIKRIEDIARDLLKKLFNGLVEENIEIHQPRSFKPSVKKFINNIMKVCLKVNSFLDELILFILDDTPLKITGMCKITKGENFIQIFKHPVFQTFTMQNQHVVTQLASKLDDSTSNNLRIFNILTDINEFIYKYYNNRSDLLNENIHTMVSIWPTIMKTINNMNNDLNCVDMAIINLITHIAMVCPYELHLLCQRLEDFLKWLLGIFENKENSLEIKSKAVFLLPCITHSEDKNNDELMKALNKIRQHHLPLRSMEFPDGSIQKSSFVVFTNALFQALLTSKSPIIYKFIIQITINDEKYMLEDKLQNVQKKLMENLSEKEQETFLLQTFDTFLDESIDPEIRLTIVSRYLLTIMKNCLVETMLAFIRQKIGQIWQLIDSNFDFDPASGFVNRSGGYLIIEAFVAAVPKEKIESATYSYGGNLNNGLTFIKEFIMKAKDVRRDVVFVVDDPALQEIFRKFQCYCYRALAAMVANTKDLPEVFNLCLFQENPRTRSFIWRKIINVLDDNLYSNWSQEFNDFPKVKEYIVSIKEMDVNTANKQNKYIEKTSIFDRSLSQTLTKTDLSYSVVLSNREMLENDQRNNEKQKQMRINLESLPINDHEVMGAICAVINTIFTRKFSIFSNFDNADRKKYEWVISIANSLISNDQHKNVKLFLAKLIDNCRNVFSHYAEFLLEPLLTILTDGSLGFNSMNFFITDITTMLISWSHIYKPKKFEEKECSGLLLKFLMTNAYHEKNEIFKMNLELIKRVVESWKDVLAGKIPTQILLEMLNNDNVKLICGIQLNAVILANDLVPWNTDEQCEMFLKAILNSFDKENEKIYQAAAQLCGLYLNTINNENYTIIVRNKMEKFGSRKDKTNLFLQLLYGIQKSFPSILDTFMNRIVQSITPAIRKIKCMYLEMFLSRMEIFQTNVHRELTVIKIKDLLKQSEFQVLSLHILNKSLEYLTSAQFFTFYDELNYLVNSANSEVRNIIYEIMIYSIEKFAIDADFDKKKPLKLILKGFEDTNPEIQNRVIKFFNDNSGLSTKLVVRFDELLSGYYDVKLEDQFLHYATQLLLQISVKHNRSKRKLLDYDQRNDINFFEVPITTKSSYSQKNLPPMFIGSQHLKLLAGDGSQYSQMIRATQLNSNNHRMFEPTQNPEIIEQVPQTFKFNQTQNSLLVTLKPQYLDRRSSFTSQNPDDDNFELQIQKNKEEKLNADSSLDYLRRRIVNKTENQRSKDYALRAVDRRDFVEASTHDKIQQLKQGKDPVLYRRYRVGDFPDFFFNSLAILLPLQALVKKDVVIARHIFISIFTALAAIFRENNDFESEKNFYSSINTSVMNVLKNSKESNSYLLAVLVEMAIKSEKYLEISPETLNDSLSITGILFAESQIIHLNQFLTNENDDEIRNKRVRLDENDIKLQHWIRLIDFYHKINELEVVNGILEDKLNLDEQVKISLLKAIKCESNNSFKEAMSLYSNLLQNNIARNNSEKDLYYNSYFNCLANLNDWDLITETAQSQFNSYEEIWDEKIPFYQNTVLPMLLKGELRKIIDGNTNDGFISVIEEWLNDDKKSEYLQRKFPEEIAMLNIMDENYTACCVELDKTLNTVSNEWSYLEMYEEKIRLLSLSRNLAELSNFVNIMAVTSIDAYTEKQIQKLYQSWRVSMPKSSDSLIVWNDLLAYRKTFLSLMLPKFNISDEQRQLCESFLIDSERNLLEVSFKQRNIDTAKVLIQILHKELQDSTTENVLKYNLAFGKYIMMIAERESVSSFTKGIKRYGNAWDSIINGVLNDIGTNFDDIKIETLCCVSQISLNLMKLYQKLDNDNEVAGYKSGFMELMNVIDENAELKQSLLEYSVRALQNARDIAQESLNIDYSPEKENQLGEIYFKLGQYYRFVFAEKIAISKSVQLEMIKSIFRAIFYGQDNAKIYIPYIISQLPVLTKNQITTEFNKQLNMVPEWIFIPYISHILSNFDFENDCYLDQLILNLAKKYPNALYYPFKLSRDNFYHVNESQVMEKALVNEINNIVSIPIMERFTSALQCLVIPEKLVEIHFQNFCDEVVERRIDNSKYQEKIQNMFDKIFKHNNDMKGSDFSKIQRTYYKLIVELKKFNWDTEKEKAYKQIREIQKTIRNGTRIQQSQTVELNKLCQWLAEYKWSGNEDFIEIPGQYKGNIKPFIENHVKIVRFETRLDVFNSKQLPIKVGIYGSDGKIYNFIVKYGEDLRQDQRIQEVMDLMSSKLTLDKNCRKNRLKIDTYQVIPINSTCGLLQMVTNTATISEFMQKSGKSFLQKDFNEYVLEARNKFRELLLAGNKFTGWIETFEKALITHSRDRLIEIFEEISNQVPLNIIQKSLTGLSLTLHSYYILRKNFVTSLAAMNVTHWLLGIGDRHLNNILINTSNARLIAIDFGIAFGTAASLGIAELIPFRLTPHFVSVLYPMEINGLLKENMNHTLKCYRDHRETIVVCLEVFVKEPTLDWLKETKKKSIGSINVENESVASSTWEPESRIDIVKRKLNGHNPTKILIEELNSGHVGSKREIFNAYKNLIYGEENCTRYKYQHEELNLRTEDQIECLIEIATDKAVLATTYVGWDSWF</sequence>
<dbReference type="Pfam" id="PF20500">
    <property type="entry name" value="DNA-PKcs_N"/>
    <property type="match status" value="1"/>
</dbReference>
<proteinExistence type="inferred from homology"/>
<dbReference type="OrthoDB" id="431717at2759"/>
<dbReference type="Pfam" id="PF19704">
    <property type="entry name" value="DNAPKcs_CC5"/>
    <property type="match status" value="1"/>
</dbReference>